<evidence type="ECO:0000256" key="2">
    <source>
        <dbReference type="SAM" id="Phobius"/>
    </source>
</evidence>
<dbReference type="RefSeq" id="WP_090364366.1">
    <property type="nucleotide sequence ID" value="NZ_FMUB01000019.1"/>
</dbReference>
<dbReference type="InterPro" id="IPR050469">
    <property type="entry name" value="Diguanylate_Cyclase"/>
</dbReference>
<dbReference type="SUPFAM" id="SSF55073">
    <property type="entry name" value="Nucleotide cyclase"/>
    <property type="match status" value="1"/>
</dbReference>
<gene>
    <name evidence="4" type="ORF">SAMN02799620_06043</name>
</gene>
<evidence type="ECO:0000313" key="5">
    <source>
        <dbReference type="Proteomes" id="UP000199707"/>
    </source>
</evidence>
<feature type="compositionally biased region" description="Pro residues" evidence="1">
    <location>
        <begin position="367"/>
        <end position="380"/>
    </location>
</feature>
<sequence length="389" mass="40823">MPQPQTNELTVDWIRRWWRQPDHYDWLSDYLESQGQQRPIRIFLAVTLAVLSAIPVLIQLGRGGPSGALAVIVMVTATGLCLAMAAMWLRRWPTRTQSRVFAIGSAVCVGVACVAEPDPQAGLIGCSIFAAIAGLVAFTHTSPYLALICGIALATVAGCAAKIAMLGDPLGGVSKAIIVLVGIVTVPGVGQIMVQMLGTGAVQSDVDALTGLHNRRGFYRGAAEQITRARSYRSSRVGVVLVDIDDFKRINDTEGHAAGDRVLIAVAATLRRVAGKSAVTARVGGEEFLIAMALGGSGLRALAERVRAEVNHLPHGVTISVGAACTPSATDGDIRSLLDRLVELADEAMYTAKRAGGNRIDCRELDAPPPSKPAPPPAAPPRSAGTHPG</sequence>
<dbReference type="GO" id="GO:1902201">
    <property type="term" value="P:negative regulation of bacterial-type flagellum-dependent cell motility"/>
    <property type="evidence" value="ECO:0007669"/>
    <property type="project" value="TreeGrafter"/>
</dbReference>
<feature type="transmembrane region" description="Helical" evidence="2">
    <location>
        <begin position="42"/>
        <end position="61"/>
    </location>
</feature>
<keyword evidence="2" id="KW-0472">Membrane</keyword>
<evidence type="ECO:0000259" key="3">
    <source>
        <dbReference type="SMART" id="SM00267"/>
    </source>
</evidence>
<name>A0A1G4X263_9MYCO</name>
<dbReference type="InterPro" id="IPR029787">
    <property type="entry name" value="Nucleotide_cyclase"/>
</dbReference>
<dbReference type="InterPro" id="IPR000160">
    <property type="entry name" value="GGDEF_dom"/>
</dbReference>
<dbReference type="InterPro" id="IPR043128">
    <property type="entry name" value="Rev_trsase/Diguanyl_cyclase"/>
</dbReference>
<dbReference type="GO" id="GO:0052621">
    <property type="term" value="F:diguanylate cyclase activity"/>
    <property type="evidence" value="ECO:0007669"/>
    <property type="project" value="TreeGrafter"/>
</dbReference>
<evidence type="ECO:0000313" key="4">
    <source>
        <dbReference type="EMBL" id="SCX33760.1"/>
    </source>
</evidence>
<dbReference type="GO" id="GO:0005886">
    <property type="term" value="C:plasma membrane"/>
    <property type="evidence" value="ECO:0007669"/>
    <property type="project" value="TreeGrafter"/>
</dbReference>
<dbReference type="AlphaFoldDB" id="A0A1G4X263"/>
<feature type="transmembrane region" description="Helical" evidence="2">
    <location>
        <begin position="67"/>
        <end position="88"/>
    </location>
</feature>
<dbReference type="Proteomes" id="UP000199707">
    <property type="component" value="Unassembled WGS sequence"/>
</dbReference>
<feature type="domain" description="GGDEF" evidence="3">
    <location>
        <begin position="193"/>
        <end position="363"/>
    </location>
</feature>
<evidence type="ECO:0000256" key="1">
    <source>
        <dbReference type="SAM" id="MobiDB-lite"/>
    </source>
</evidence>
<organism evidence="4 5">
    <name type="scientific">Mycolicibacterium fluoranthenivorans</name>
    <dbReference type="NCBI Taxonomy" id="258505"/>
    <lineage>
        <taxon>Bacteria</taxon>
        <taxon>Bacillati</taxon>
        <taxon>Actinomycetota</taxon>
        <taxon>Actinomycetes</taxon>
        <taxon>Mycobacteriales</taxon>
        <taxon>Mycobacteriaceae</taxon>
        <taxon>Mycolicibacterium</taxon>
    </lineage>
</organism>
<protein>
    <submittedName>
        <fullName evidence="4">Diguanylate cyclase (GGDEF) domain-containing protein</fullName>
    </submittedName>
</protein>
<dbReference type="NCBIfam" id="TIGR00254">
    <property type="entry name" value="GGDEF"/>
    <property type="match status" value="1"/>
</dbReference>
<dbReference type="Gene3D" id="3.30.70.270">
    <property type="match status" value="1"/>
</dbReference>
<dbReference type="SMART" id="SM00267">
    <property type="entry name" value="GGDEF"/>
    <property type="match status" value="1"/>
</dbReference>
<dbReference type="PANTHER" id="PTHR45138:SF9">
    <property type="entry name" value="DIGUANYLATE CYCLASE DGCM-RELATED"/>
    <property type="match status" value="1"/>
</dbReference>
<reference evidence="5" key="1">
    <citation type="submission" date="2016-10" db="EMBL/GenBank/DDBJ databases">
        <authorList>
            <person name="Varghese N."/>
            <person name="Submissions S."/>
        </authorList>
    </citation>
    <scope>NUCLEOTIDE SEQUENCE [LARGE SCALE GENOMIC DNA]</scope>
    <source>
        <strain evidence="5">UNC267MFSha1.1M11</strain>
    </source>
</reference>
<feature type="transmembrane region" description="Helical" evidence="2">
    <location>
        <begin position="100"/>
        <end position="115"/>
    </location>
</feature>
<feature type="transmembrane region" description="Helical" evidence="2">
    <location>
        <begin position="145"/>
        <end position="164"/>
    </location>
</feature>
<dbReference type="Pfam" id="PF00990">
    <property type="entry name" value="GGDEF"/>
    <property type="match status" value="1"/>
</dbReference>
<keyword evidence="2" id="KW-1133">Transmembrane helix</keyword>
<feature type="transmembrane region" description="Helical" evidence="2">
    <location>
        <begin position="176"/>
        <end position="194"/>
    </location>
</feature>
<keyword evidence="2" id="KW-0812">Transmembrane</keyword>
<accession>A0A1G4X263</accession>
<feature type="transmembrane region" description="Helical" evidence="2">
    <location>
        <begin position="121"/>
        <end position="138"/>
    </location>
</feature>
<dbReference type="CDD" id="cd01949">
    <property type="entry name" value="GGDEF"/>
    <property type="match status" value="1"/>
</dbReference>
<feature type="region of interest" description="Disordered" evidence="1">
    <location>
        <begin position="358"/>
        <end position="389"/>
    </location>
</feature>
<dbReference type="STRING" id="1502745.SAMN02799620_06043"/>
<dbReference type="EMBL" id="FMUB01000019">
    <property type="protein sequence ID" value="SCX33760.1"/>
    <property type="molecule type" value="Genomic_DNA"/>
</dbReference>
<proteinExistence type="predicted"/>
<dbReference type="PANTHER" id="PTHR45138">
    <property type="entry name" value="REGULATORY COMPONENTS OF SENSORY TRANSDUCTION SYSTEM"/>
    <property type="match status" value="1"/>
</dbReference>
<dbReference type="GO" id="GO:0043709">
    <property type="term" value="P:cell adhesion involved in single-species biofilm formation"/>
    <property type="evidence" value="ECO:0007669"/>
    <property type="project" value="TreeGrafter"/>
</dbReference>